<dbReference type="Proteomes" id="UP000694240">
    <property type="component" value="Chromosome 6"/>
</dbReference>
<dbReference type="SMART" id="SM00256">
    <property type="entry name" value="FBOX"/>
    <property type="match status" value="1"/>
</dbReference>
<organism evidence="2 3">
    <name type="scientific">Arabidopsis thaliana x Arabidopsis arenosa</name>
    <dbReference type="NCBI Taxonomy" id="1240361"/>
    <lineage>
        <taxon>Eukaryota</taxon>
        <taxon>Viridiplantae</taxon>
        <taxon>Streptophyta</taxon>
        <taxon>Embryophyta</taxon>
        <taxon>Tracheophyta</taxon>
        <taxon>Spermatophyta</taxon>
        <taxon>Magnoliopsida</taxon>
        <taxon>eudicotyledons</taxon>
        <taxon>Gunneridae</taxon>
        <taxon>Pentapetalae</taxon>
        <taxon>rosids</taxon>
        <taxon>malvids</taxon>
        <taxon>Brassicales</taxon>
        <taxon>Brassicaceae</taxon>
        <taxon>Camelineae</taxon>
        <taxon>Arabidopsis</taxon>
    </lineage>
</organism>
<dbReference type="CDD" id="cd22157">
    <property type="entry name" value="F-box_AtFBW1-like"/>
    <property type="match status" value="1"/>
</dbReference>
<dbReference type="InterPro" id="IPR013187">
    <property type="entry name" value="F-box-assoc_dom_typ3"/>
</dbReference>
<dbReference type="Pfam" id="PF00646">
    <property type="entry name" value="F-box"/>
    <property type="match status" value="1"/>
</dbReference>
<evidence type="ECO:0000313" key="2">
    <source>
        <dbReference type="EMBL" id="KAG7594786.1"/>
    </source>
</evidence>
<dbReference type="Pfam" id="PF08268">
    <property type="entry name" value="FBA_3"/>
    <property type="match status" value="1"/>
</dbReference>
<dbReference type="AlphaFoldDB" id="A0A8T2C932"/>
<feature type="domain" description="F-box" evidence="1">
    <location>
        <begin position="19"/>
        <end position="64"/>
    </location>
</feature>
<gene>
    <name evidence="2" type="ORF">ISN45_Aa01g035200</name>
</gene>
<dbReference type="PANTHER" id="PTHR31111">
    <property type="entry name" value="BNAA05G37150D PROTEIN-RELATED"/>
    <property type="match status" value="1"/>
</dbReference>
<accession>A0A8T2C932</accession>
<dbReference type="NCBIfam" id="TIGR01640">
    <property type="entry name" value="F_box_assoc_1"/>
    <property type="match status" value="1"/>
</dbReference>
<evidence type="ECO:0000259" key="1">
    <source>
        <dbReference type="PROSITE" id="PS50181"/>
    </source>
</evidence>
<keyword evidence="3" id="KW-1185">Reference proteome</keyword>
<dbReference type="PROSITE" id="PS50181">
    <property type="entry name" value="FBOX"/>
    <property type="match status" value="1"/>
</dbReference>
<dbReference type="InterPro" id="IPR001810">
    <property type="entry name" value="F-box_dom"/>
</dbReference>
<name>A0A8T2C932_9BRAS</name>
<evidence type="ECO:0000313" key="3">
    <source>
        <dbReference type="Proteomes" id="UP000694240"/>
    </source>
</evidence>
<sequence length="375" mass="43380">MEQQEEKKRKIQRSITTQSSSVSSIPLDVISKILSKLPAKSVLRSRCVSKQWLSITTDPYFINMFPKQSSSSLLLFFKTKGKLFVFSLHQNPNEPQHVDSYQIKHPKYCCFSYTESVHGLICFRRAAKPIIWNPTMRKFSTLPKPKRNWKGITVFLGYDQIEGKHKVVCMPRGKASDECRVITLGTAKKSWRTIKINHKHLPINDNGTCINGVLYYKAKLHQSNVDIIMSFDVRSEKFDMIEMPWVNHYWGKLIPYAGMLACVKNTMDYKDITLWVLEDAKWLCKHFTAPSYDQPLKSHCGINGVTDDGEFIYVPYVLNSFYILYYDPEKNSYRKVDFEGVADDDFRLSNGLGNESLYPFHTCVNHTESLFLCNS</sequence>
<proteinExistence type="predicted"/>
<protein>
    <submittedName>
        <fullName evidence="2">F-box domain</fullName>
    </submittedName>
</protein>
<dbReference type="InterPro" id="IPR017451">
    <property type="entry name" value="F-box-assoc_interact_dom"/>
</dbReference>
<reference evidence="2 3" key="1">
    <citation type="submission" date="2020-12" db="EMBL/GenBank/DDBJ databases">
        <title>Concerted genomic and epigenomic changes stabilize Arabidopsis allopolyploids.</title>
        <authorList>
            <person name="Chen Z."/>
        </authorList>
    </citation>
    <scope>NUCLEOTIDE SEQUENCE [LARGE SCALE GENOMIC DNA]</scope>
    <source>
        <strain evidence="2">Allo738</strain>
        <tissue evidence="2">Leaf</tissue>
    </source>
</reference>
<dbReference type="EMBL" id="JAEFBK010000006">
    <property type="protein sequence ID" value="KAG7594786.1"/>
    <property type="molecule type" value="Genomic_DNA"/>
</dbReference>
<dbReference type="PANTHER" id="PTHR31111:SF138">
    <property type="entry name" value="F-BOX ASSOCIATED DOMAIN-CONTAINING PROTEIN"/>
    <property type="match status" value="1"/>
</dbReference>
<comment type="caution">
    <text evidence="2">The sequence shown here is derived from an EMBL/GenBank/DDBJ whole genome shotgun (WGS) entry which is preliminary data.</text>
</comment>